<sequence length="67" mass="7774">MKISVESTGTRYVKKCFPFLYNLYISDVYAEATPQTAVLRIFFFIIMVLMMVMVLILVTVDFPSDRP</sequence>
<evidence type="ECO:0000256" key="1">
    <source>
        <dbReference type="SAM" id="Phobius"/>
    </source>
</evidence>
<keyword evidence="1" id="KW-1133">Transmembrane helix</keyword>
<evidence type="ECO:0000313" key="3">
    <source>
        <dbReference type="Proteomes" id="UP000702954"/>
    </source>
</evidence>
<accession>A0ABQ0R239</accession>
<keyword evidence="1" id="KW-0812">Transmembrane</keyword>
<protein>
    <submittedName>
        <fullName evidence="2">Uncharacterized protein</fullName>
    </submittedName>
</protein>
<feature type="transmembrane region" description="Helical" evidence="1">
    <location>
        <begin position="37"/>
        <end position="60"/>
    </location>
</feature>
<name>A0ABQ0R239_9FIRM</name>
<gene>
    <name evidence="2" type="ORF">FAEUMB_31030</name>
</gene>
<proteinExistence type="predicted"/>
<keyword evidence="3" id="KW-1185">Reference proteome</keyword>
<dbReference type="EMBL" id="BHEO01000008">
    <property type="protein sequence ID" value="GBU06562.1"/>
    <property type="molecule type" value="Genomic_DNA"/>
</dbReference>
<evidence type="ECO:0000313" key="2">
    <source>
        <dbReference type="EMBL" id="GBU06562.1"/>
    </source>
</evidence>
<organism evidence="2 3">
    <name type="scientific">Faecalimonas umbilicata</name>
    <dbReference type="NCBI Taxonomy" id="1912855"/>
    <lineage>
        <taxon>Bacteria</taxon>
        <taxon>Bacillati</taxon>
        <taxon>Bacillota</taxon>
        <taxon>Clostridia</taxon>
        <taxon>Lachnospirales</taxon>
        <taxon>Lachnospiraceae</taxon>
        <taxon>Faecalimonas</taxon>
    </lineage>
</organism>
<keyword evidence="1" id="KW-0472">Membrane</keyword>
<comment type="caution">
    <text evidence="2">The sequence shown here is derived from an EMBL/GenBank/DDBJ whole genome shotgun (WGS) entry which is preliminary data.</text>
</comment>
<dbReference type="Proteomes" id="UP000702954">
    <property type="component" value="Unassembled WGS sequence"/>
</dbReference>
<reference evidence="2 3" key="1">
    <citation type="journal article" date="2018" name="Int. J. Syst. Evol. Microbiol.">
        <title>Draft Genome Sequence of Faecalimonas umbilicata JCM 30896T, an Acetate-Producing Bacterium Isolated from Human Feces.</title>
        <authorList>
            <person name="Sakamoto M."/>
            <person name="Ikeyama N."/>
            <person name="Yuki M."/>
            <person name="Ohkuma M."/>
        </authorList>
    </citation>
    <scope>NUCLEOTIDE SEQUENCE [LARGE SCALE GENOMIC DNA]</scope>
    <source>
        <strain evidence="2 3">EGH7</strain>
    </source>
</reference>